<evidence type="ECO:0000313" key="1">
    <source>
        <dbReference type="EMBL" id="NIJ13608.1"/>
    </source>
</evidence>
<name>A0A7X5USY1_9PSEU</name>
<organism evidence="1 2">
    <name type="scientific">Saccharomonospora amisosensis</name>
    <dbReference type="NCBI Taxonomy" id="1128677"/>
    <lineage>
        <taxon>Bacteria</taxon>
        <taxon>Bacillati</taxon>
        <taxon>Actinomycetota</taxon>
        <taxon>Actinomycetes</taxon>
        <taxon>Pseudonocardiales</taxon>
        <taxon>Pseudonocardiaceae</taxon>
        <taxon>Saccharomonospora</taxon>
    </lineage>
</organism>
<dbReference type="Proteomes" id="UP000545493">
    <property type="component" value="Unassembled WGS sequence"/>
</dbReference>
<evidence type="ECO:0000313" key="2">
    <source>
        <dbReference type="Proteomes" id="UP000545493"/>
    </source>
</evidence>
<gene>
    <name evidence="1" type="ORF">FHU38_003952</name>
</gene>
<dbReference type="EMBL" id="JAAOYM010000001">
    <property type="protein sequence ID" value="NIJ13608.1"/>
    <property type="molecule type" value="Genomic_DNA"/>
</dbReference>
<dbReference type="InterPro" id="IPR012349">
    <property type="entry name" value="Split_barrel_FMN-bd"/>
</dbReference>
<dbReference type="AlphaFoldDB" id="A0A7X5USY1"/>
<dbReference type="SUPFAM" id="SSF50475">
    <property type="entry name" value="FMN-binding split barrel"/>
    <property type="match status" value="1"/>
</dbReference>
<comment type="caution">
    <text evidence="1">The sequence shown here is derived from an EMBL/GenBank/DDBJ whole genome shotgun (WGS) entry which is preliminary data.</text>
</comment>
<accession>A0A7X5USY1</accession>
<dbReference type="Gene3D" id="2.30.110.10">
    <property type="entry name" value="Electron Transport, Fmn-binding Protein, Chain A"/>
    <property type="match status" value="1"/>
</dbReference>
<reference evidence="1 2" key="1">
    <citation type="submission" date="2020-03" db="EMBL/GenBank/DDBJ databases">
        <title>Sequencing the genomes of 1000 actinobacteria strains.</title>
        <authorList>
            <person name="Klenk H.-P."/>
        </authorList>
    </citation>
    <scope>NUCLEOTIDE SEQUENCE [LARGE SCALE GENOMIC DNA]</scope>
    <source>
        <strain evidence="1 2">DSM 45685</strain>
    </source>
</reference>
<sequence length="136" mass="15110">MMTPTIEIQNLAEAECLGLMRSQPVGRLVFTENALPAIRPVNYVLDGRDIIVKASPETWISRLAGSVVAFEVDQIDPRSHTGWSVVVLGKAEFVTDIDQLVRLSDPNHRPWAPGRHDRCMRLRAAEITGRRLALAA</sequence>
<dbReference type="Pfam" id="PF12900">
    <property type="entry name" value="Pyridox_ox_2"/>
    <property type="match status" value="1"/>
</dbReference>
<protein>
    <submittedName>
        <fullName evidence="1">Nitroimidazol reductase NimA-like FMN-containing flavoprotein (Pyridoxamine 5'-phosphate oxidase superfamily)</fullName>
    </submittedName>
</protein>
<dbReference type="InterPro" id="IPR024747">
    <property type="entry name" value="Pyridox_Oxase-rel"/>
</dbReference>
<keyword evidence="2" id="KW-1185">Reference proteome</keyword>
<proteinExistence type="predicted"/>